<feature type="domain" description="SusD-like N-terminal" evidence="7">
    <location>
        <begin position="44"/>
        <end position="237"/>
    </location>
</feature>
<dbReference type="AlphaFoldDB" id="A0A2T0MEM0"/>
<dbReference type="EMBL" id="PVYX01000001">
    <property type="protein sequence ID" value="PRX56014.1"/>
    <property type="molecule type" value="Genomic_DNA"/>
</dbReference>
<keyword evidence="9" id="KW-1185">Reference proteome</keyword>
<dbReference type="Pfam" id="PF14322">
    <property type="entry name" value="SusD-like_3"/>
    <property type="match status" value="1"/>
</dbReference>
<dbReference type="SUPFAM" id="SSF48452">
    <property type="entry name" value="TPR-like"/>
    <property type="match status" value="1"/>
</dbReference>
<comment type="caution">
    <text evidence="8">The sequence shown here is derived from an EMBL/GenBank/DDBJ whole genome shotgun (WGS) entry which is preliminary data.</text>
</comment>
<dbReference type="Proteomes" id="UP000237640">
    <property type="component" value="Unassembled WGS sequence"/>
</dbReference>
<evidence type="ECO:0000256" key="1">
    <source>
        <dbReference type="ARBA" id="ARBA00004442"/>
    </source>
</evidence>
<keyword evidence="5" id="KW-0998">Cell outer membrane</keyword>
<evidence type="ECO:0000259" key="6">
    <source>
        <dbReference type="Pfam" id="PF07980"/>
    </source>
</evidence>
<organism evidence="8 9">
    <name type="scientific">Flagellimonas meridianipacifica</name>
    <dbReference type="NCBI Taxonomy" id="1080225"/>
    <lineage>
        <taxon>Bacteria</taxon>
        <taxon>Pseudomonadati</taxon>
        <taxon>Bacteroidota</taxon>
        <taxon>Flavobacteriia</taxon>
        <taxon>Flavobacteriales</taxon>
        <taxon>Flavobacteriaceae</taxon>
        <taxon>Flagellimonas</taxon>
    </lineage>
</organism>
<dbReference type="CDD" id="cd08977">
    <property type="entry name" value="SusD"/>
    <property type="match status" value="1"/>
</dbReference>
<evidence type="ECO:0000256" key="3">
    <source>
        <dbReference type="ARBA" id="ARBA00022729"/>
    </source>
</evidence>
<comment type="subcellular location">
    <subcellularLocation>
        <location evidence="1">Cell outer membrane</location>
    </subcellularLocation>
</comment>
<evidence type="ECO:0000259" key="7">
    <source>
        <dbReference type="Pfam" id="PF14322"/>
    </source>
</evidence>
<evidence type="ECO:0000313" key="8">
    <source>
        <dbReference type="EMBL" id="PRX56014.1"/>
    </source>
</evidence>
<dbReference type="Pfam" id="PF07980">
    <property type="entry name" value="SusD_RagB"/>
    <property type="match status" value="1"/>
</dbReference>
<dbReference type="InterPro" id="IPR011990">
    <property type="entry name" value="TPR-like_helical_dom_sf"/>
</dbReference>
<comment type="similarity">
    <text evidence="2">Belongs to the SusD family.</text>
</comment>
<evidence type="ECO:0000256" key="5">
    <source>
        <dbReference type="ARBA" id="ARBA00023237"/>
    </source>
</evidence>
<accession>A0A2T0MEM0</accession>
<reference evidence="8 9" key="1">
    <citation type="submission" date="2018-03" db="EMBL/GenBank/DDBJ databases">
        <title>Genomic Encyclopedia of Archaeal and Bacterial Type Strains, Phase II (KMG-II): from individual species to whole genera.</title>
        <authorList>
            <person name="Goeker M."/>
        </authorList>
    </citation>
    <scope>NUCLEOTIDE SEQUENCE [LARGE SCALE GENOMIC DNA]</scope>
    <source>
        <strain evidence="8 9">DSM 25027</strain>
    </source>
</reference>
<evidence type="ECO:0000313" key="9">
    <source>
        <dbReference type="Proteomes" id="UP000237640"/>
    </source>
</evidence>
<name>A0A2T0MEM0_9FLAO</name>
<keyword evidence="4" id="KW-0472">Membrane</keyword>
<dbReference type="GO" id="GO:0009279">
    <property type="term" value="C:cell outer membrane"/>
    <property type="evidence" value="ECO:0007669"/>
    <property type="project" value="UniProtKB-SubCell"/>
</dbReference>
<gene>
    <name evidence="8" type="ORF">CLV81_0002</name>
</gene>
<proteinExistence type="inferred from homology"/>
<protein>
    <submittedName>
        <fullName evidence="8">Putative outer membrane starch-binding protein</fullName>
    </submittedName>
</protein>
<dbReference type="Gene3D" id="1.25.40.390">
    <property type="match status" value="1"/>
</dbReference>
<evidence type="ECO:0000256" key="2">
    <source>
        <dbReference type="ARBA" id="ARBA00006275"/>
    </source>
</evidence>
<sequence length="468" mass="51057">MKIFKKIIFFFALTLLVWGCESRVEDIEPEDNLSTDAVFSNFVNLEAAVIGVYDGLQDGDLIGTPDFIADFTSDNVDFVGSFTTLQDIRDFDADATNGTIDNIWFDVFDVTRDANNIIVNLENINADDVQGAPANFDALAIQFIAEARFCRALAYLVGVNNFAQPFQVDNGNTLGMPIVTEFFEGDVEPFQQPRSTVNETHAFIEADLLFAMNNLPASNGIRASSTAARGLLSRLYLYREQWAAAANMANDVVNTTGFSLASDFSFYNNTSSEHLFQVINQPDDPAIGSDFDTFYNPTSNNGRGDLPIAQDLIDAFEAEPTDLRFTVLTFSDVDAGNNPGLFTNKYPNGATNESDPNVIRMGEIHLNRAEANLRGGTTIGATPLEDVNAIRARAGLPALGSVTLDDILLERRKELAFEGARRMDLLRNNQNLKPGGGAVTAPGANFVILPIPDDELNGNPNAQQNPGY</sequence>
<feature type="domain" description="RagB/SusD" evidence="6">
    <location>
        <begin position="346"/>
        <end position="468"/>
    </location>
</feature>
<evidence type="ECO:0000256" key="4">
    <source>
        <dbReference type="ARBA" id="ARBA00023136"/>
    </source>
</evidence>
<keyword evidence="3" id="KW-0732">Signal</keyword>
<dbReference type="InterPro" id="IPR012944">
    <property type="entry name" value="SusD_RagB_dom"/>
</dbReference>
<dbReference type="InterPro" id="IPR033985">
    <property type="entry name" value="SusD-like_N"/>
</dbReference>